<dbReference type="Proteomes" id="UP001576780">
    <property type="component" value="Unassembled WGS sequence"/>
</dbReference>
<feature type="domain" description="ATP-grasp" evidence="2">
    <location>
        <begin position="63"/>
        <end position="274"/>
    </location>
</feature>
<reference evidence="3 4" key="1">
    <citation type="submission" date="2024-09" db="EMBL/GenBank/DDBJ databases">
        <title>Floridaenema gen nov. (Aerosakkonemataceae, Aerosakkonematales ord. nov., Cyanobacteria) from benthic tropical and subtropical fresh waters, with the description of four new species.</title>
        <authorList>
            <person name="Moretto J.A."/>
            <person name="Berthold D.E."/>
            <person name="Lefler F.W."/>
            <person name="Huang I.-S."/>
            <person name="Laughinghouse H. IV."/>
        </authorList>
    </citation>
    <scope>NUCLEOTIDE SEQUENCE [LARGE SCALE GENOMIC DNA]</scope>
    <source>
        <strain evidence="3 4">BLCC-F167</strain>
    </source>
</reference>
<dbReference type="InterPro" id="IPR013651">
    <property type="entry name" value="ATP-grasp_RimK-type"/>
</dbReference>
<proteinExistence type="predicted"/>
<evidence type="ECO:0000313" key="3">
    <source>
        <dbReference type="EMBL" id="MFB2836279.1"/>
    </source>
</evidence>
<dbReference type="SUPFAM" id="SSF56059">
    <property type="entry name" value="Glutathione synthetase ATP-binding domain-like"/>
    <property type="match status" value="1"/>
</dbReference>
<sequence>MFNNLRILLLACENLNIKYEIITPNGNLIKVKLHKDYYFCNSRTPLIDEAVSKILQDKEYTYYLLKEKIKIPQTIGFLSPHCNEQYKSYLKCSSITEMMTEIKTNFALPVIVKRNSGSRGHNVFLCHTDEEIETALKVIFDLKTKGYDDIALAQQYILSKSEYRAIYLYKELVLLYEKNVKKAKFIGNLSPLHWQGAEAKYINDLEILAEIDNFVRPIFTTIDLDYGGLDIVIDSNNNYWLIEINSHPSYSIFIRDNGDEQVIKIFEKMLIKLANQ</sequence>
<keyword evidence="1" id="KW-0547">Nucleotide-binding</keyword>
<organism evidence="3 4">
    <name type="scientific">Floridaenema evergladense BLCC-F167</name>
    <dbReference type="NCBI Taxonomy" id="3153639"/>
    <lineage>
        <taxon>Bacteria</taxon>
        <taxon>Bacillati</taxon>
        <taxon>Cyanobacteriota</taxon>
        <taxon>Cyanophyceae</taxon>
        <taxon>Oscillatoriophycideae</taxon>
        <taxon>Aerosakkonematales</taxon>
        <taxon>Aerosakkonemataceae</taxon>
        <taxon>Floridanema</taxon>
        <taxon>Floridanema evergladense</taxon>
    </lineage>
</organism>
<dbReference type="GO" id="GO:0016874">
    <property type="term" value="F:ligase activity"/>
    <property type="evidence" value="ECO:0007669"/>
    <property type="project" value="UniProtKB-KW"/>
</dbReference>
<dbReference type="PROSITE" id="PS50975">
    <property type="entry name" value="ATP_GRASP"/>
    <property type="match status" value="1"/>
</dbReference>
<keyword evidence="4" id="KW-1185">Reference proteome</keyword>
<dbReference type="Gene3D" id="3.30.470.20">
    <property type="entry name" value="ATP-grasp fold, B domain"/>
    <property type="match status" value="1"/>
</dbReference>
<dbReference type="Pfam" id="PF08443">
    <property type="entry name" value="RimK"/>
    <property type="match status" value="1"/>
</dbReference>
<evidence type="ECO:0000256" key="1">
    <source>
        <dbReference type="PROSITE-ProRule" id="PRU00409"/>
    </source>
</evidence>
<dbReference type="InterPro" id="IPR011761">
    <property type="entry name" value="ATP-grasp"/>
</dbReference>
<evidence type="ECO:0000259" key="2">
    <source>
        <dbReference type="PROSITE" id="PS50975"/>
    </source>
</evidence>
<evidence type="ECO:0000313" key="4">
    <source>
        <dbReference type="Proteomes" id="UP001576780"/>
    </source>
</evidence>
<dbReference type="PANTHER" id="PTHR21621:SF0">
    <property type="entry name" value="BETA-CITRYLGLUTAMATE SYNTHASE B-RELATED"/>
    <property type="match status" value="1"/>
</dbReference>
<keyword evidence="1" id="KW-0067">ATP-binding</keyword>
<comment type="caution">
    <text evidence="3">The sequence shown here is derived from an EMBL/GenBank/DDBJ whole genome shotgun (WGS) entry which is preliminary data.</text>
</comment>
<dbReference type="Gene3D" id="3.30.1490.20">
    <property type="entry name" value="ATP-grasp fold, A domain"/>
    <property type="match status" value="1"/>
</dbReference>
<dbReference type="RefSeq" id="WP_413278667.1">
    <property type="nucleotide sequence ID" value="NZ_JBHFNT010000146.1"/>
</dbReference>
<keyword evidence="3" id="KW-0436">Ligase</keyword>
<dbReference type="PANTHER" id="PTHR21621">
    <property type="entry name" value="RIBOSOMAL PROTEIN S6 MODIFICATION PROTEIN"/>
    <property type="match status" value="1"/>
</dbReference>
<name>A0ABV4WMH0_9CYAN</name>
<accession>A0ABV4WMH0</accession>
<dbReference type="InterPro" id="IPR013815">
    <property type="entry name" value="ATP_grasp_subdomain_1"/>
</dbReference>
<dbReference type="EMBL" id="JBHFNT010000146">
    <property type="protein sequence ID" value="MFB2836279.1"/>
    <property type="molecule type" value="Genomic_DNA"/>
</dbReference>
<gene>
    <name evidence="3" type="ORF">ACE1CA_17230</name>
</gene>
<protein>
    <submittedName>
        <fullName evidence="3">RimK family alpha-L-glutamate ligase</fullName>
    </submittedName>
</protein>